<keyword evidence="3" id="KW-0378">Hydrolase</keyword>
<dbReference type="PANTHER" id="PTHR32060">
    <property type="entry name" value="TAIL-SPECIFIC PROTEASE"/>
    <property type="match status" value="1"/>
</dbReference>
<organism evidence="3 4">
    <name type="scientific">Chitinophaga niabensis</name>
    <dbReference type="NCBI Taxonomy" id="536979"/>
    <lineage>
        <taxon>Bacteria</taxon>
        <taxon>Pseudomonadati</taxon>
        <taxon>Bacteroidota</taxon>
        <taxon>Chitinophagia</taxon>
        <taxon>Chitinophagales</taxon>
        <taxon>Chitinophagaceae</taxon>
        <taxon>Chitinophaga</taxon>
    </lineage>
</organism>
<dbReference type="GO" id="GO:0030288">
    <property type="term" value="C:outer membrane-bounded periplasmic space"/>
    <property type="evidence" value="ECO:0007669"/>
    <property type="project" value="TreeGrafter"/>
</dbReference>
<feature type="domain" description="Peptidase S41 N-terminal" evidence="2">
    <location>
        <begin position="34"/>
        <end position="78"/>
    </location>
</feature>
<keyword evidence="3" id="KW-0645">Protease</keyword>
<gene>
    <name evidence="3" type="ORF">SAMN04488055_4240</name>
</gene>
<proteinExistence type="predicted"/>
<dbReference type="PROSITE" id="PS51257">
    <property type="entry name" value="PROKAR_LIPOPROTEIN"/>
    <property type="match status" value="1"/>
</dbReference>
<dbReference type="Gene3D" id="3.90.226.10">
    <property type="entry name" value="2-enoyl-CoA Hydratase, Chain A, domain 1"/>
    <property type="match status" value="1"/>
</dbReference>
<dbReference type="InterPro" id="IPR005151">
    <property type="entry name" value="Tail-specific_protease"/>
</dbReference>
<dbReference type="PANTHER" id="PTHR32060:SF30">
    <property type="entry name" value="CARBOXY-TERMINAL PROCESSING PROTEASE CTPA"/>
    <property type="match status" value="1"/>
</dbReference>
<dbReference type="Pfam" id="PF18294">
    <property type="entry name" value="Pept_S41_N"/>
    <property type="match status" value="1"/>
</dbReference>
<accession>A0A1N6JP96</accession>
<evidence type="ECO:0000259" key="1">
    <source>
        <dbReference type="Pfam" id="PF03572"/>
    </source>
</evidence>
<dbReference type="InterPro" id="IPR029045">
    <property type="entry name" value="ClpP/crotonase-like_dom_sf"/>
</dbReference>
<dbReference type="GO" id="GO:0006508">
    <property type="term" value="P:proteolysis"/>
    <property type="evidence" value="ECO:0007669"/>
    <property type="project" value="UniProtKB-KW"/>
</dbReference>
<sequence length="473" mass="52753">MFRYLLCTFAAGILFSACKKKDSSPVPDTDNGYVNNWIYTTMKQEYYWNTSITATPDYTKAPYDFFESLLHADDRYSWAVPNYKDLQNSLSGNTKEAGYSVGLFLHDGGTKLGGIIQYVKKNSPASAAGLKRGQLFFQINNKDFKYSSATNNADVNAFLDALGKDHTITVYDHTYSKDGLRDSTTNPVVKNLTVLEYAENPVYMDSVYTIDNKKIGYFVYHFFAPDRGQAGYENEYDNQVDAVFARFKAAGVKHLILDLRYNGGGDARSTVNLGSNIVTGLSTTKVFFKREYNAFNTKKYTDAYGPEFFKTYFTNEANNIGTGLESFIILTSNNSASASELIINGLKPYMGVWLIGEKTYGKNVGSQTFYKINDARNTWGLQPITSKAFNSLGTSDYTNGFAPNEEVVESLALGDWGSVKEPLLNKALTKILGHAPLRVASPESVSRTRVQYVGSSQMNKAYYHILIEPRPGE</sequence>
<dbReference type="CDD" id="cd07561">
    <property type="entry name" value="Peptidase_S41_CPP_like"/>
    <property type="match status" value="1"/>
</dbReference>
<feature type="domain" description="Tail specific protease" evidence="1">
    <location>
        <begin position="215"/>
        <end position="407"/>
    </location>
</feature>
<dbReference type="SUPFAM" id="SSF52096">
    <property type="entry name" value="ClpP/crotonase"/>
    <property type="match status" value="1"/>
</dbReference>
<evidence type="ECO:0000313" key="3">
    <source>
        <dbReference type="EMBL" id="SIO46178.1"/>
    </source>
</evidence>
<evidence type="ECO:0000313" key="4">
    <source>
        <dbReference type="Proteomes" id="UP000185003"/>
    </source>
</evidence>
<evidence type="ECO:0000259" key="2">
    <source>
        <dbReference type="Pfam" id="PF18294"/>
    </source>
</evidence>
<name>A0A1N6JP96_9BACT</name>
<dbReference type="Proteomes" id="UP000185003">
    <property type="component" value="Unassembled WGS sequence"/>
</dbReference>
<dbReference type="EMBL" id="FSRA01000002">
    <property type="protein sequence ID" value="SIO46178.1"/>
    <property type="molecule type" value="Genomic_DNA"/>
</dbReference>
<dbReference type="AlphaFoldDB" id="A0A1N6JP96"/>
<dbReference type="SUPFAM" id="SSF50156">
    <property type="entry name" value="PDZ domain-like"/>
    <property type="match status" value="1"/>
</dbReference>
<dbReference type="Gene3D" id="2.30.42.10">
    <property type="match status" value="1"/>
</dbReference>
<dbReference type="GO" id="GO:0008236">
    <property type="term" value="F:serine-type peptidase activity"/>
    <property type="evidence" value="ECO:0007669"/>
    <property type="project" value="InterPro"/>
</dbReference>
<keyword evidence="4" id="KW-1185">Reference proteome</keyword>
<dbReference type="Pfam" id="PF03572">
    <property type="entry name" value="Peptidase_S41"/>
    <property type="match status" value="1"/>
</dbReference>
<dbReference type="InterPro" id="IPR041613">
    <property type="entry name" value="Pept_S41_N"/>
</dbReference>
<protein>
    <submittedName>
        <fullName evidence="3">C-terminal processing protease CtpA/Prc, contains a PDZ domain</fullName>
    </submittedName>
</protein>
<dbReference type="Gene3D" id="3.30.750.170">
    <property type="match status" value="1"/>
</dbReference>
<reference evidence="3 4" key="1">
    <citation type="submission" date="2016-11" db="EMBL/GenBank/DDBJ databases">
        <authorList>
            <person name="Jaros S."/>
            <person name="Januszkiewicz K."/>
            <person name="Wedrychowicz H."/>
        </authorList>
    </citation>
    <scope>NUCLEOTIDE SEQUENCE [LARGE SCALE GENOMIC DNA]</scope>
    <source>
        <strain evidence="3 4">DSM 24787</strain>
    </source>
</reference>
<dbReference type="STRING" id="536979.SAMN04488055_4240"/>
<dbReference type="GO" id="GO:0007165">
    <property type="term" value="P:signal transduction"/>
    <property type="evidence" value="ECO:0007669"/>
    <property type="project" value="TreeGrafter"/>
</dbReference>
<dbReference type="InterPro" id="IPR036034">
    <property type="entry name" value="PDZ_sf"/>
</dbReference>
<dbReference type="GO" id="GO:0004175">
    <property type="term" value="F:endopeptidase activity"/>
    <property type="evidence" value="ECO:0007669"/>
    <property type="project" value="TreeGrafter"/>
</dbReference>